<keyword evidence="1 6" id="KW-0597">Phosphoprotein</keyword>
<dbReference type="CDD" id="cd00383">
    <property type="entry name" value="trans_reg_C"/>
    <property type="match status" value="1"/>
</dbReference>
<dbReference type="SUPFAM" id="SSF46894">
    <property type="entry name" value="C-terminal effector domain of the bipartite response regulators"/>
    <property type="match status" value="1"/>
</dbReference>
<dbReference type="Gene3D" id="3.40.50.2300">
    <property type="match status" value="1"/>
</dbReference>
<evidence type="ECO:0000256" key="2">
    <source>
        <dbReference type="ARBA" id="ARBA00023012"/>
    </source>
</evidence>
<dbReference type="InterPro" id="IPR036388">
    <property type="entry name" value="WH-like_DNA-bd_sf"/>
</dbReference>
<dbReference type="SUPFAM" id="SSF52172">
    <property type="entry name" value="CheY-like"/>
    <property type="match status" value="1"/>
</dbReference>
<keyword evidence="4 7" id="KW-0238">DNA-binding</keyword>
<evidence type="ECO:0000256" key="5">
    <source>
        <dbReference type="ARBA" id="ARBA00023163"/>
    </source>
</evidence>
<dbReference type="GO" id="GO:0032993">
    <property type="term" value="C:protein-DNA complex"/>
    <property type="evidence" value="ECO:0007669"/>
    <property type="project" value="TreeGrafter"/>
</dbReference>
<dbReference type="InterPro" id="IPR039420">
    <property type="entry name" value="WalR-like"/>
</dbReference>
<feature type="DNA-binding region" description="OmpR/PhoB-type" evidence="7">
    <location>
        <begin position="124"/>
        <end position="221"/>
    </location>
</feature>
<dbReference type="PANTHER" id="PTHR48111">
    <property type="entry name" value="REGULATOR OF RPOS"/>
    <property type="match status" value="1"/>
</dbReference>
<dbReference type="Pfam" id="PF00072">
    <property type="entry name" value="Response_reg"/>
    <property type="match status" value="1"/>
</dbReference>
<protein>
    <submittedName>
        <fullName evidence="10">DNA-binding response regulator, OmpR family, contains REC and winged-helix (WHTH) domain</fullName>
    </submittedName>
</protein>
<dbReference type="Gene3D" id="1.10.10.10">
    <property type="entry name" value="Winged helix-like DNA-binding domain superfamily/Winged helix DNA-binding domain"/>
    <property type="match status" value="1"/>
</dbReference>
<evidence type="ECO:0000256" key="1">
    <source>
        <dbReference type="ARBA" id="ARBA00022553"/>
    </source>
</evidence>
<dbReference type="STRING" id="1313296.SAMN05661091_3040"/>
<dbReference type="Gene3D" id="6.10.250.690">
    <property type="match status" value="1"/>
</dbReference>
<dbReference type="PROSITE" id="PS51755">
    <property type="entry name" value="OMPR_PHOB"/>
    <property type="match status" value="1"/>
</dbReference>
<organism evidence="10 11">
    <name type="scientific">Paenibacillus uliginis N3/975</name>
    <dbReference type="NCBI Taxonomy" id="1313296"/>
    <lineage>
        <taxon>Bacteria</taxon>
        <taxon>Bacillati</taxon>
        <taxon>Bacillota</taxon>
        <taxon>Bacilli</taxon>
        <taxon>Bacillales</taxon>
        <taxon>Paenibacillaceae</taxon>
        <taxon>Paenibacillus</taxon>
    </lineage>
</organism>
<name>A0A1X7HFW0_9BACL</name>
<dbReference type="AlphaFoldDB" id="A0A1X7HFW0"/>
<feature type="domain" description="Response regulatory" evidence="8">
    <location>
        <begin position="3"/>
        <end position="116"/>
    </location>
</feature>
<dbReference type="RefSeq" id="WP_208919944.1">
    <property type="nucleotide sequence ID" value="NZ_LT840184.1"/>
</dbReference>
<dbReference type="EMBL" id="LT840184">
    <property type="protein sequence ID" value="SMF85541.1"/>
    <property type="molecule type" value="Genomic_DNA"/>
</dbReference>
<dbReference type="PANTHER" id="PTHR48111:SF2">
    <property type="entry name" value="RESPONSE REGULATOR SAER"/>
    <property type="match status" value="1"/>
</dbReference>
<evidence type="ECO:0000256" key="4">
    <source>
        <dbReference type="ARBA" id="ARBA00023125"/>
    </source>
</evidence>
<keyword evidence="2" id="KW-0902">Two-component regulatory system</keyword>
<dbReference type="GO" id="GO:0005829">
    <property type="term" value="C:cytosol"/>
    <property type="evidence" value="ECO:0007669"/>
    <property type="project" value="TreeGrafter"/>
</dbReference>
<dbReference type="InterPro" id="IPR001867">
    <property type="entry name" value="OmpR/PhoB-type_DNA-bd"/>
</dbReference>
<dbReference type="PROSITE" id="PS50110">
    <property type="entry name" value="RESPONSE_REGULATORY"/>
    <property type="match status" value="1"/>
</dbReference>
<proteinExistence type="predicted"/>
<reference evidence="11" key="1">
    <citation type="submission" date="2017-04" db="EMBL/GenBank/DDBJ databases">
        <authorList>
            <person name="Varghese N."/>
            <person name="Submissions S."/>
        </authorList>
    </citation>
    <scope>NUCLEOTIDE SEQUENCE [LARGE SCALE GENOMIC DNA]</scope>
    <source>
        <strain evidence="11">N3/975</strain>
    </source>
</reference>
<evidence type="ECO:0000256" key="7">
    <source>
        <dbReference type="PROSITE-ProRule" id="PRU01091"/>
    </source>
</evidence>
<evidence type="ECO:0000256" key="6">
    <source>
        <dbReference type="PROSITE-ProRule" id="PRU00169"/>
    </source>
</evidence>
<evidence type="ECO:0000313" key="10">
    <source>
        <dbReference type="EMBL" id="SMF85541.1"/>
    </source>
</evidence>
<evidence type="ECO:0000256" key="3">
    <source>
        <dbReference type="ARBA" id="ARBA00023015"/>
    </source>
</evidence>
<dbReference type="SMART" id="SM00862">
    <property type="entry name" value="Trans_reg_C"/>
    <property type="match status" value="1"/>
</dbReference>
<evidence type="ECO:0000313" key="11">
    <source>
        <dbReference type="Proteomes" id="UP000192940"/>
    </source>
</evidence>
<dbReference type="GO" id="GO:0000156">
    <property type="term" value="F:phosphorelay response regulator activity"/>
    <property type="evidence" value="ECO:0007669"/>
    <property type="project" value="TreeGrafter"/>
</dbReference>
<keyword evidence="3" id="KW-0805">Transcription regulation</keyword>
<dbReference type="InterPro" id="IPR011006">
    <property type="entry name" value="CheY-like_superfamily"/>
</dbReference>
<accession>A0A1X7HFW0</accession>
<dbReference type="CDD" id="cd17574">
    <property type="entry name" value="REC_OmpR"/>
    <property type="match status" value="1"/>
</dbReference>
<feature type="modified residue" description="4-aspartylphosphate" evidence="6">
    <location>
        <position position="52"/>
    </location>
</feature>
<dbReference type="SMART" id="SM00448">
    <property type="entry name" value="REC"/>
    <property type="match status" value="1"/>
</dbReference>
<dbReference type="GO" id="GO:0000976">
    <property type="term" value="F:transcription cis-regulatory region binding"/>
    <property type="evidence" value="ECO:0007669"/>
    <property type="project" value="TreeGrafter"/>
</dbReference>
<gene>
    <name evidence="10" type="ORF">SAMN05661091_3040</name>
</gene>
<feature type="domain" description="OmpR/PhoB-type" evidence="9">
    <location>
        <begin position="124"/>
        <end position="221"/>
    </location>
</feature>
<dbReference type="InterPro" id="IPR001789">
    <property type="entry name" value="Sig_transdc_resp-reg_receiver"/>
</dbReference>
<dbReference type="Proteomes" id="UP000192940">
    <property type="component" value="Chromosome I"/>
</dbReference>
<evidence type="ECO:0000259" key="9">
    <source>
        <dbReference type="PROSITE" id="PS51755"/>
    </source>
</evidence>
<dbReference type="GO" id="GO:0006355">
    <property type="term" value="P:regulation of DNA-templated transcription"/>
    <property type="evidence" value="ECO:0007669"/>
    <property type="project" value="InterPro"/>
</dbReference>
<dbReference type="Pfam" id="PF00486">
    <property type="entry name" value="Trans_reg_C"/>
    <property type="match status" value="1"/>
</dbReference>
<keyword evidence="5" id="KW-0804">Transcription</keyword>
<sequence>MPKLLVVDDDLDMLTLVRAALEKDGTHQVDTEADAATVQPARCQLYDLLLFDVMMPGEDGFSLCSRIRAEVDCPILFLTAKAEDASLVQGFGLGADDYIKKPFSISELRARVNAHLRREVRQPTYTLSRGGVRFDMQAKAAIAGEHTLPFTKGEYAICEHLALHAGQVFTKEQLYEAVFGFDAEGDSSAVAEHIKNIRAKLKADGLSPIETVWGVGYKWRKDSVL</sequence>
<dbReference type="InterPro" id="IPR016032">
    <property type="entry name" value="Sig_transdc_resp-reg_C-effctor"/>
</dbReference>
<keyword evidence="11" id="KW-1185">Reference proteome</keyword>
<evidence type="ECO:0000259" key="8">
    <source>
        <dbReference type="PROSITE" id="PS50110"/>
    </source>
</evidence>